<keyword evidence="3" id="KW-1185">Reference proteome</keyword>
<keyword evidence="2" id="KW-0378">Hydrolase</keyword>
<dbReference type="Gene3D" id="3.40.50.1820">
    <property type="entry name" value="alpha/beta hydrolase"/>
    <property type="match status" value="1"/>
</dbReference>
<protein>
    <submittedName>
        <fullName evidence="2">Alpha/beta hydrolase</fullName>
    </submittedName>
</protein>
<gene>
    <name evidence="2" type="ORF">Voc01_054960</name>
</gene>
<reference evidence="2" key="1">
    <citation type="submission" date="2021-01" db="EMBL/GenBank/DDBJ databases">
        <title>Whole genome shotgun sequence of Virgisporangium ochraceum NBRC 16418.</title>
        <authorList>
            <person name="Komaki H."/>
            <person name="Tamura T."/>
        </authorList>
    </citation>
    <scope>NUCLEOTIDE SEQUENCE</scope>
    <source>
        <strain evidence="2">NBRC 16418</strain>
    </source>
</reference>
<accession>A0A8J3ZU98</accession>
<sequence>MRSRLLAAAVTIGLCVGGPVPPAAAGTPAAGTPCLTSSPAQPVCVEGTLPDGTAYRFAVPRNWNRIALVDLDFATNGLTSDLTARLLERGYARGGTTRLVTGWNIRQAIDNQAAALSAFETAFGRVRWAIASGSSMGGFVSAGVAQVHPDRFDAAVAFCGGLGGAVGQWNQKLDTVHSLRTLLFPTSTLPVTDIPADIPAAQQAWITALATAQNTPAGRARIALAAAIGQLPAWGLAPDGQPTPRPEPRDTAALQEGMYLALAGGPLPYIGQAMSSRRQIEQLAGGNPSWNTGVDYTRQLAAARPEIRRTVRDLYRQAGLDLDADLATLDTAPRISADPAAVGYLTRGIVFTGRLRVPVLTVSDIGDQISTVAQQQSYEAAVHRAGNSRLLRQSYVESAGHCAFTAAEQVAAVQAMTDRLRTGRWPDTGARAMNRRVDPAAAPGRYIPYEPERFNRPFFG</sequence>
<dbReference type="RefSeq" id="WP_203930464.1">
    <property type="nucleotide sequence ID" value="NZ_BOPH01000081.1"/>
</dbReference>
<dbReference type="Proteomes" id="UP000635606">
    <property type="component" value="Unassembled WGS sequence"/>
</dbReference>
<feature type="signal peptide" evidence="1">
    <location>
        <begin position="1"/>
        <end position="25"/>
    </location>
</feature>
<evidence type="ECO:0000256" key="1">
    <source>
        <dbReference type="SAM" id="SignalP"/>
    </source>
</evidence>
<proteinExistence type="predicted"/>
<dbReference type="GO" id="GO:0016787">
    <property type="term" value="F:hydrolase activity"/>
    <property type="evidence" value="ECO:0007669"/>
    <property type="project" value="UniProtKB-KW"/>
</dbReference>
<evidence type="ECO:0000313" key="2">
    <source>
        <dbReference type="EMBL" id="GIJ70579.1"/>
    </source>
</evidence>
<feature type="chain" id="PRO_5039675128" evidence="1">
    <location>
        <begin position="26"/>
        <end position="460"/>
    </location>
</feature>
<organism evidence="2 3">
    <name type="scientific">Virgisporangium ochraceum</name>
    <dbReference type="NCBI Taxonomy" id="65505"/>
    <lineage>
        <taxon>Bacteria</taxon>
        <taxon>Bacillati</taxon>
        <taxon>Actinomycetota</taxon>
        <taxon>Actinomycetes</taxon>
        <taxon>Micromonosporales</taxon>
        <taxon>Micromonosporaceae</taxon>
        <taxon>Virgisporangium</taxon>
    </lineage>
</organism>
<keyword evidence="1" id="KW-0732">Signal</keyword>
<dbReference type="SUPFAM" id="SSF53474">
    <property type="entry name" value="alpha/beta-Hydrolases"/>
    <property type="match status" value="1"/>
</dbReference>
<comment type="caution">
    <text evidence="2">The sequence shown here is derived from an EMBL/GenBank/DDBJ whole genome shotgun (WGS) entry which is preliminary data.</text>
</comment>
<dbReference type="InterPro" id="IPR029058">
    <property type="entry name" value="AB_hydrolase_fold"/>
</dbReference>
<evidence type="ECO:0000313" key="3">
    <source>
        <dbReference type="Proteomes" id="UP000635606"/>
    </source>
</evidence>
<dbReference type="AlphaFoldDB" id="A0A8J3ZU98"/>
<dbReference type="EMBL" id="BOPH01000081">
    <property type="protein sequence ID" value="GIJ70579.1"/>
    <property type="molecule type" value="Genomic_DNA"/>
</dbReference>
<name>A0A8J3ZU98_9ACTN</name>